<reference evidence="2" key="1">
    <citation type="journal article" date="2019" name="Int. J. Syst. Evol. Microbiol.">
        <title>The Global Catalogue of Microorganisms (GCM) 10K type strain sequencing project: providing services to taxonomists for standard genome sequencing and annotation.</title>
        <authorList>
            <consortium name="The Broad Institute Genomics Platform"/>
            <consortium name="The Broad Institute Genome Sequencing Center for Infectious Disease"/>
            <person name="Wu L."/>
            <person name="Ma J."/>
        </authorList>
    </citation>
    <scope>NUCLEOTIDE SEQUENCE [LARGE SCALE GENOMIC DNA]</scope>
    <source>
        <strain evidence="2">CGMCC 1.13666</strain>
    </source>
</reference>
<dbReference type="Proteomes" id="UP001596411">
    <property type="component" value="Unassembled WGS sequence"/>
</dbReference>
<evidence type="ECO:0000313" key="1">
    <source>
        <dbReference type="EMBL" id="MFC7091614.1"/>
    </source>
</evidence>
<accession>A0ABW2F6F2</accession>
<organism evidence="1 2">
    <name type="scientific">Halomonas salifodinae</name>
    <dbReference type="NCBI Taxonomy" id="438745"/>
    <lineage>
        <taxon>Bacteria</taxon>
        <taxon>Pseudomonadati</taxon>
        <taxon>Pseudomonadota</taxon>
        <taxon>Gammaproteobacteria</taxon>
        <taxon>Oceanospirillales</taxon>
        <taxon>Halomonadaceae</taxon>
        <taxon>Halomonas</taxon>
    </lineage>
</organism>
<evidence type="ECO:0000313" key="2">
    <source>
        <dbReference type="Proteomes" id="UP001596411"/>
    </source>
</evidence>
<name>A0ABW2F6F2_9GAMM</name>
<dbReference type="RefSeq" id="WP_346064313.1">
    <property type="nucleotide sequence ID" value="NZ_BAAADR010000047.1"/>
</dbReference>
<protein>
    <submittedName>
        <fullName evidence="1">Uncharacterized protein</fullName>
    </submittedName>
</protein>
<proteinExistence type="predicted"/>
<gene>
    <name evidence="1" type="ORF">ACFQH5_18890</name>
</gene>
<comment type="caution">
    <text evidence="1">The sequence shown here is derived from an EMBL/GenBank/DDBJ whole genome shotgun (WGS) entry which is preliminary data.</text>
</comment>
<sequence length="69" mass="7388">MQPLSPAKGETHNRRVVFKGAGGTPYANVAYRLELSSGEILEGMTDANGEADIADSRLVSSNVRILVKE</sequence>
<dbReference type="EMBL" id="JBHSZP010000039">
    <property type="protein sequence ID" value="MFC7091614.1"/>
    <property type="molecule type" value="Genomic_DNA"/>
</dbReference>
<keyword evidence="2" id="KW-1185">Reference proteome</keyword>